<feature type="compositionally biased region" description="Basic and acidic residues" evidence="1">
    <location>
        <begin position="15"/>
        <end position="28"/>
    </location>
</feature>
<proteinExistence type="predicted"/>
<accession>A0ABM1M5K5</accession>
<feature type="region of interest" description="Disordered" evidence="1">
    <location>
        <begin position="14"/>
        <end position="36"/>
    </location>
</feature>
<dbReference type="Pfam" id="PF01963">
    <property type="entry name" value="TraB_PrgY_gumN"/>
    <property type="match status" value="1"/>
</dbReference>
<reference evidence="3" key="1">
    <citation type="submission" date="2025-08" db="UniProtKB">
        <authorList>
            <consortium name="RefSeq"/>
        </authorList>
    </citation>
    <scope>IDENTIFICATION</scope>
    <source>
        <tissue evidence="3">Whole Larva</tissue>
    </source>
</reference>
<dbReference type="CDD" id="cd14726">
    <property type="entry name" value="TraB_PrgY-like"/>
    <property type="match status" value="1"/>
</dbReference>
<dbReference type="PANTHER" id="PTHR21530">
    <property type="entry name" value="PHEROMONE SHUTDOWN PROTEIN"/>
    <property type="match status" value="1"/>
</dbReference>
<evidence type="ECO:0000313" key="2">
    <source>
        <dbReference type="Proteomes" id="UP000695000"/>
    </source>
</evidence>
<dbReference type="InterPro" id="IPR046345">
    <property type="entry name" value="TraB_PrgY-like"/>
</dbReference>
<evidence type="ECO:0000313" key="3">
    <source>
        <dbReference type="RefSeq" id="XP_017769855.1"/>
    </source>
</evidence>
<dbReference type="GeneID" id="108557722"/>
<name>A0ABM1M5K5_NICVS</name>
<protein>
    <submittedName>
        <fullName evidence="3">TraB domain-containing protein</fullName>
    </submittedName>
</protein>
<dbReference type="Proteomes" id="UP000695000">
    <property type="component" value="Unplaced"/>
</dbReference>
<dbReference type="InterPro" id="IPR002816">
    <property type="entry name" value="TraB/PrgY/GumN_fam"/>
</dbReference>
<dbReference type="PANTHER" id="PTHR21530:SF7">
    <property type="entry name" value="TRAB DOMAIN-CONTAINING PROTEIN"/>
    <property type="match status" value="1"/>
</dbReference>
<dbReference type="RefSeq" id="XP_017769855.1">
    <property type="nucleotide sequence ID" value="XM_017914366.1"/>
</dbReference>
<sequence length="368" mass="41467">MDNSILNFELSESTVKIDSKPSSEKSDNFEEIDDLSSNESITTEKTAADFDSNLPETVTLHICEETGAKLYLVGTAHFSQESKDDVVKVMRAVQPHIVVLELCDARIEILSLDEETILREAKNINFDNIMHTMKKNGVYYGITYLLLLNLSAHLTKEIGMAPGGEFRVAFKEAKQIPNCFIQLGDRPIKTTVLRALAKLSWFQRIKLAWHLLFTNDPVSKEDVEKCKKRDMVEQLLAEMSDEYPTLGEVFVKERDIYLTYTLQQACKIQRSFIQGLKPDEAIRVVGVVGMGHALGISRLFPHDQSMHLKEVTEIPPPTLTSKIVSFSFKATLLTMGGYFIYRRLPLSVTSGAAHGFEKLVSNIKAIQF</sequence>
<gene>
    <name evidence="3" type="primary">LOC108557722</name>
</gene>
<evidence type="ECO:0000256" key="1">
    <source>
        <dbReference type="SAM" id="MobiDB-lite"/>
    </source>
</evidence>
<organism evidence="2 3">
    <name type="scientific">Nicrophorus vespilloides</name>
    <name type="common">Boreal carrion beetle</name>
    <dbReference type="NCBI Taxonomy" id="110193"/>
    <lineage>
        <taxon>Eukaryota</taxon>
        <taxon>Metazoa</taxon>
        <taxon>Ecdysozoa</taxon>
        <taxon>Arthropoda</taxon>
        <taxon>Hexapoda</taxon>
        <taxon>Insecta</taxon>
        <taxon>Pterygota</taxon>
        <taxon>Neoptera</taxon>
        <taxon>Endopterygota</taxon>
        <taxon>Coleoptera</taxon>
        <taxon>Polyphaga</taxon>
        <taxon>Staphyliniformia</taxon>
        <taxon>Silphidae</taxon>
        <taxon>Nicrophorinae</taxon>
        <taxon>Nicrophorus</taxon>
    </lineage>
</organism>
<keyword evidence="2" id="KW-1185">Reference proteome</keyword>